<dbReference type="InterPro" id="IPR006439">
    <property type="entry name" value="HAD-SF_hydro_IA"/>
</dbReference>
<dbReference type="AlphaFoldDB" id="A0A7Y9LRU7"/>
<gene>
    <name evidence="4" type="ORF">FHU41_000663</name>
</gene>
<evidence type="ECO:0000313" key="5">
    <source>
        <dbReference type="Proteomes" id="UP000521748"/>
    </source>
</evidence>
<dbReference type="InterPro" id="IPR051400">
    <property type="entry name" value="HAD-like_hydrolase"/>
</dbReference>
<dbReference type="Gene3D" id="3.40.50.1000">
    <property type="entry name" value="HAD superfamily/HAD-like"/>
    <property type="match status" value="1"/>
</dbReference>
<dbReference type="GO" id="GO:0016787">
    <property type="term" value="F:hydrolase activity"/>
    <property type="evidence" value="ECO:0007669"/>
    <property type="project" value="UniProtKB-KW"/>
</dbReference>
<dbReference type="NCBIfam" id="TIGR01549">
    <property type="entry name" value="HAD-SF-IA-v1"/>
    <property type="match status" value="1"/>
</dbReference>
<dbReference type="Pfam" id="PF00702">
    <property type="entry name" value="Hydrolase"/>
    <property type="match status" value="1"/>
</dbReference>
<dbReference type="Gene3D" id="1.20.120.1600">
    <property type="match status" value="1"/>
</dbReference>
<dbReference type="PANTHER" id="PTHR46470:SF4">
    <property type="entry name" value="5-AMINO-6-(5-PHOSPHO-D-RIBITYLAMINO)URACIL PHOSPHATASE YIGB"/>
    <property type="match status" value="1"/>
</dbReference>
<evidence type="ECO:0000313" key="4">
    <source>
        <dbReference type="EMBL" id="NYE94442.1"/>
    </source>
</evidence>
<dbReference type="Proteomes" id="UP000521748">
    <property type="component" value="Unassembled WGS sequence"/>
</dbReference>
<sequence length="247" mass="28048">MDIRAVLFDLDNTLFDHLTSARGGLETFVRSFGLELTPKLTHLWFEIEQANYDRFLSGELNFQEQRRERLRQFLPLIEHPGPVGDTELDEMFANYLQSYEDAWAAFPDAVPTLQCLRDSGITVGVVTNGNHEQQAMKISRIGIEPLLDLFSSSEQMGHAKPESSAFILPCESLFLSPGQVLYIGDNFRVDIEGARDAGLQAMHLDREGSDQPKTLRKLTDLIPLLKLKVIAPSLQQSHFDRRRTFNK</sequence>
<name>A0A7Y9LRU7_9MICC</name>
<protein>
    <submittedName>
        <fullName evidence="4">Putative hydrolase of the HAD superfamily</fullName>
    </submittedName>
</protein>
<organism evidence="4 5">
    <name type="scientific">Psychromicrobium silvestre</name>
    <dbReference type="NCBI Taxonomy" id="1645614"/>
    <lineage>
        <taxon>Bacteria</taxon>
        <taxon>Bacillati</taxon>
        <taxon>Actinomycetota</taxon>
        <taxon>Actinomycetes</taxon>
        <taxon>Micrococcales</taxon>
        <taxon>Micrococcaceae</taxon>
        <taxon>Psychromicrobium</taxon>
    </lineage>
</organism>
<evidence type="ECO:0000256" key="1">
    <source>
        <dbReference type="ARBA" id="ARBA00001946"/>
    </source>
</evidence>
<dbReference type="RefSeq" id="WP_179388207.1">
    <property type="nucleotide sequence ID" value="NZ_JACBYQ010000001.1"/>
</dbReference>
<accession>A0A7Y9LRU7</accession>
<dbReference type="InterPro" id="IPR036412">
    <property type="entry name" value="HAD-like_sf"/>
</dbReference>
<dbReference type="InterPro" id="IPR023214">
    <property type="entry name" value="HAD_sf"/>
</dbReference>
<dbReference type="PANTHER" id="PTHR46470">
    <property type="entry name" value="N-ACYLNEURAMINATE-9-PHOSPHATASE"/>
    <property type="match status" value="1"/>
</dbReference>
<dbReference type="SFLD" id="SFLDG01129">
    <property type="entry name" value="C1.5:_HAD__Beta-PGM__Phosphata"/>
    <property type="match status" value="1"/>
</dbReference>
<reference evidence="4 5" key="1">
    <citation type="submission" date="2020-07" db="EMBL/GenBank/DDBJ databases">
        <title>Sequencing the genomes of 1000 actinobacteria strains.</title>
        <authorList>
            <person name="Klenk H.-P."/>
        </authorList>
    </citation>
    <scope>NUCLEOTIDE SEQUENCE [LARGE SCALE GENOMIC DNA]</scope>
    <source>
        <strain evidence="4 5">DSM 102047</strain>
    </source>
</reference>
<comment type="cofactor">
    <cofactor evidence="1">
        <name>Mg(2+)</name>
        <dbReference type="ChEBI" id="CHEBI:18420"/>
    </cofactor>
</comment>
<keyword evidence="3" id="KW-0460">Magnesium</keyword>
<comment type="caution">
    <text evidence="4">The sequence shown here is derived from an EMBL/GenBank/DDBJ whole genome shotgun (WGS) entry which is preliminary data.</text>
</comment>
<keyword evidence="2 4" id="KW-0378">Hydrolase</keyword>
<dbReference type="SFLD" id="SFLDS00003">
    <property type="entry name" value="Haloacid_Dehalogenase"/>
    <property type="match status" value="1"/>
</dbReference>
<dbReference type="GO" id="GO:0044281">
    <property type="term" value="P:small molecule metabolic process"/>
    <property type="evidence" value="ECO:0007669"/>
    <property type="project" value="UniProtKB-ARBA"/>
</dbReference>
<evidence type="ECO:0000256" key="2">
    <source>
        <dbReference type="ARBA" id="ARBA00022801"/>
    </source>
</evidence>
<evidence type="ECO:0000256" key="3">
    <source>
        <dbReference type="ARBA" id="ARBA00022842"/>
    </source>
</evidence>
<dbReference type="EMBL" id="JACBYQ010000001">
    <property type="protein sequence ID" value="NYE94442.1"/>
    <property type="molecule type" value="Genomic_DNA"/>
</dbReference>
<keyword evidence="5" id="KW-1185">Reference proteome</keyword>
<proteinExistence type="predicted"/>
<dbReference type="SUPFAM" id="SSF56784">
    <property type="entry name" value="HAD-like"/>
    <property type="match status" value="1"/>
</dbReference>